<dbReference type="PANTHER" id="PTHR33525">
    <property type="match status" value="1"/>
</dbReference>
<dbReference type="Gene3D" id="1.10.3210.10">
    <property type="entry name" value="Hypothetical protein af1432"/>
    <property type="match status" value="1"/>
</dbReference>
<dbReference type="RefSeq" id="WP_231011360.1">
    <property type="nucleotide sequence ID" value="NZ_BAAAEW010000008.1"/>
</dbReference>
<evidence type="ECO:0008006" key="6">
    <source>
        <dbReference type="Google" id="ProtNLM"/>
    </source>
</evidence>
<proteinExistence type="predicted"/>
<dbReference type="PROSITE" id="PS50011">
    <property type="entry name" value="PROTEIN_KINASE_DOM"/>
    <property type="match status" value="1"/>
</dbReference>
<dbReference type="Gene3D" id="3.30.200.20">
    <property type="entry name" value="Phosphorylase Kinase, domain 1"/>
    <property type="match status" value="1"/>
</dbReference>
<dbReference type="SUPFAM" id="SSF109604">
    <property type="entry name" value="HD-domain/PDEase-like"/>
    <property type="match status" value="1"/>
</dbReference>
<dbReference type="Gene3D" id="1.10.510.10">
    <property type="entry name" value="Transferase(Phosphotransferase) domain 1"/>
    <property type="match status" value="1"/>
</dbReference>
<evidence type="ECO:0000313" key="4">
    <source>
        <dbReference type="EMBL" id="GAA0748799.1"/>
    </source>
</evidence>
<dbReference type="Proteomes" id="UP001500279">
    <property type="component" value="Unassembled WGS sequence"/>
</dbReference>
<protein>
    <recommendedName>
        <fullName evidence="6">HDOD domain-containing protein</fullName>
    </recommendedName>
</protein>
<name>A0ABN1JYG3_9BURK</name>
<accession>A0ABN1JYG3</accession>
<feature type="region of interest" description="Disordered" evidence="1">
    <location>
        <begin position="576"/>
        <end position="605"/>
    </location>
</feature>
<dbReference type="InterPro" id="IPR052340">
    <property type="entry name" value="RNase_Y/CdgJ"/>
</dbReference>
<evidence type="ECO:0000256" key="1">
    <source>
        <dbReference type="SAM" id="MobiDB-lite"/>
    </source>
</evidence>
<gene>
    <name evidence="4" type="ORF">GCM10009107_18770</name>
</gene>
<dbReference type="SMART" id="SM00220">
    <property type="entry name" value="S_TKc"/>
    <property type="match status" value="1"/>
</dbReference>
<dbReference type="InterPro" id="IPR011009">
    <property type="entry name" value="Kinase-like_dom_sf"/>
</dbReference>
<dbReference type="InterPro" id="IPR000719">
    <property type="entry name" value="Prot_kinase_dom"/>
</dbReference>
<evidence type="ECO:0000313" key="5">
    <source>
        <dbReference type="Proteomes" id="UP001500279"/>
    </source>
</evidence>
<organism evidence="4 5">
    <name type="scientific">Ideonella azotifigens</name>
    <dbReference type="NCBI Taxonomy" id="513160"/>
    <lineage>
        <taxon>Bacteria</taxon>
        <taxon>Pseudomonadati</taxon>
        <taxon>Pseudomonadota</taxon>
        <taxon>Betaproteobacteria</taxon>
        <taxon>Burkholderiales</taxon>
        <taxon>Sphaerotilaceae</taxon>
        <taxon>Ideonella</taxon>
    </lineage>
</organism>
<sequence>MVATASSSTPSPASPAASAARAKPVRMFGRFQLLRLVGKSDRTMGWAAVDTRSQQECLLVILRQQLDAEAASAWLQAAQRAARLQHPQLAKPLEIGVHDRWPFMAYDRSRAVSWPEKFSRQGAPAAELAGWAAQIAQGLAFAHEAGVAHRDLQPWMLAIDELQQVSVMGLEAAAHPTETQHDGGLDALRAVRDAAQQDVLALGLVMHHALVGQPALDEPDVVHVIQRMPPLGQEIVRLPWTVPRPIPEPLRAIVNRCTDRQPRLRYRSARTLQRALEGWLKTQDDDGGPLALLRDRLRTVGVLPAQPGGAERVAHLALMERGRTSELAELVLGDIALAFELLRRVNSAQLRGGQVSDDGPVLMLRRAIAMLGLDGVRQAALGLRRWPGPLDDAAAGQLDTLMRRAHRAARLAVRLVPAGYDGEVVYLISLLQNLGRMVVQYHFPEEAEQIRKLMQNDDAPATAPDAHGMSPEAASFAVLGLDLDELGVAVAQHWGLDDSVLALMRRVPPNAPVRTADSDTDNLRTTASCAGELVDALNQPATRVQAALRQVVQRYARALNLSGREMQDALQLELQGGDATGLPHGSPLPAVGESSSSGLRRQNVS</sequence>
<reference evidence="4 5" key="1">
    <citation type="journal article" date="2019" name="Int. J. Syst. Evol. Microbiol.">
        <title>The Global Catalogue of Microorganisms (GCM) 10K type strain sequencing project: providing services to taxonomists for standard genome sequencing and annotation.</title>
        <authorList>
            <consortium name="The Broad Institute Genomics Platform"/>
            <consortium name="The Broad Institute Genome Sequencing Center for Infectious Disease"/>
            <person name="Wu L."/>
            <person name="Ma J."/>
        </authorList>
    </citation>
    <scope>NUCLEOTIDE SEQUENCE [LARGE SCALE GENOMIC DNA]</scope>
    <source>
        <strain evidence="4 5">JCM 15503</strain>
    </source>
</reference>
<dbReference type="SUPFAM" id="SSF56112">
    <property type="entry name" value="Protein kinase-like (PK-like)"/>
    <property type="match status" value="1"/>
</dbReference>
<dbReference type="InterPro" id="IPR013976">
    <property type="entry name" value="HDOD"/>
</dbReference>
<feature type="domain" description="HDOD" evidence="3">
    <location>
        <begin position="303"/>
        <end position="510"/>
    </location>
</feature>
<evidence type="ECO:0000259" key="2">
    <source>
        <dbReference type="PROSITE" id="PS50011"/>
    </source>
</evidence>
<keyword evidence="5" id="KW-1185">Reference proteome</keyword>
<comment type="caution">
    <text evidence="4">The sequence shown here is derived from an EMBL/GenBank/DDBJ whole genome shotgun (WGS) entry which is preliminary data.</text>
</comment>
<dbReference type="PANTHER" id="PTHR33525:SF4">
    <property type="entry name" value="CYCLIC DI-GMP PHOSPHODIESTERASE CDGJ"/>
    <property type="match status" value="1"/>
</dbReference>
<dbReference type="Pfam" id="PF08668">
    <property type="entry name" value="HDOD"/>
    <property type="match status" value="1"/>
</dbReference>
<dbReference type="PROSITE" id="PS51833">
    <property type="entry name" value="HDOD"/>
    <property type="match status" value="1"/>
</dbReference>
<feature type="domain" description="Protein kinase" evidence="2">
    <location>
        <begin position="31"/>
        <end position="280"/>
    </location>
</feature>
<dbReference type="EMBL" id="BAAAEW010000008">
    <property type="protein sequence ID" value="GAA0748799.1"/>
    <property type="molecule type" value="Genomic_DNA"/>
</dbReference>
<feature type="compositionally biased region" description="Polar residues" evidence="1">
    <location>
        <begin position="593"/>
        <end position="605"/>
    </location>
</feature>
<evidence type="ECO:0000259" key="3">
    <source>
        <dbReference type="PROSITE" id="PS51833"/>
    </source>
</evidence>